<evidence type="ECO:0000313" key="2">
    <source>
        <dbReference type="EMBL" id="OOL81633.1"/>
    </source>
</evidence>
<keyword evidence="1" id="KW-0812">Transmembrane</keyword>
<keyword evidence="1" id="KW-1133">Transmembrane helix</keyword>
<dbReference type="EMBL" id="NAQV01000020">
    <property type="protein sequence ID" value="RAN62769.1"/>
    <property type="molecule type" value="Genomic_DNA"/>
</dbReference>
<dbReference type="Proteomes" id="UP000190409">
    <property type="component" value="Unassembled WGS sequence"/>
</dbReference>
<dbReference type="KEGG" id="dpm:FNV33_00450"/>
<reference evidence="2 5" key="1">
    <citation type="submission" date="2017-01" db="EMBL/GenBank/DDBJ databases">
        <title>Complete Genome Sequence of Dolosigranulum pigrum isolated from a Patient with interstitial lung disease.</title>
        <authorList>
            <person name="Mukhopadhyay R."/>
            <person name="Joaquin J."/>
            <person name="Hogue R."/>
            <person name="Fitzgerald S."/>
            <person name="Jospin G."/>
            <person name="Eisen J.A."/>
            <person name="Chaturvedi V."/>
        </authorList>
    </citation>
    <scope>NUCLEOTIDE SEQUENCE [LARGE SCALE GENOMIC DNA]</scope>
    <source>
        <strain evidence="2 5">15S00348</strain>
    </source>
</reference>
<accession>A0A1S8KPS1</accession>
<evidence type="ECO:0000313" key="4">
    <source>
        <dbReference type="EMBL" id="RAN62769.1"/>
    </source>
</evidence>
<dbReference type="EMBL" id="MUYF01000003">
    <property type="protein sequence ID" value="OOL81633.1"/>
    <property type="molecule type" value="Genomic_DNA"/>
</dbReference>
<keyword evidence="1" id="KW-0472">Membrane</keyword>
<dbReference type="RefSeq" id="WP_004635297.1">
    <property type="nucleotide sequence ID" value="NZ_CALFGV010000008.1"/>
</dbReference>
<evidence type="ECO:0000313" key="6">
    <source>
        <dbReference type="Proteomes" id="UP000249099"/>
    </source>
</evidence>
<proteinExistence type="predicted"/>
<evidence type="ECO:0000313" key="7">
    <source>
        <dbReference type="Proteomes" id="UP000315953"/>
    </source>
</evidence>
<gene>
    <name evidence="4" type="ORF">B8A44_07145</name>
    <name evidence="2" type="ORF">BWX42_07965</name>
    <name evidence="3" type="ORF">FNV33_00450</name>
</gene>
<protein>
    <submittedName>
        <fullName evidence="2">Uncharacterized protein</fullName>
    </submittedName>
</protein>
<dbReference type="AlphaFoldDB" id="A0A1S8KPS1"/>
<reference evidence="4 6" key="2">
    <citation type="submission" date="2017-03" db="EMBL/GenBank/DDBJ databases">
        <title>wgs assembly of Dolosigranulum pigrum KPL CDC strains.</title>
        <authorList>
            <person name="Brugger S.D."/>
            <person name="Pettigrew M."/>
            <person name="Kong Y."/>
            <person name="Lemon K.P."/>
        </authorList>
    </citation>
    <scope>NUCLEOTIDE SEQUENCE [LARGE SCALE GENOMIC DNA]</scope>
    <source>
        <strain evidence="4 6">KPL1931_CDC4294-98</strain>
    </source>
</reference>
<reference evidence="3 7" key="3">
    <citation type="submission" date="2019-07" db="EMBL/GenBank/DDBJ databases">
        <title>Genome assembly of a nasal isolate of Dolosigranulum pigrum from a chronic sinusitis patient.</title>
        <authorList>
            <person name="Baig S."/>
            <person name="Overballe-Petersen S."/>
            <person name="Kaspar U."/>
            <person name="Rendboe A."/>
            <person name="de Man T."/>
            <person name="Liu C."/>
            <person name="Price L.B."/>
            <person name="Stegger M."/>
            <person name="Becker K."/>
            <person name="Skytt Andersen P."/>
        </authorList>
    </citation>
    <scope>NUCLEOTIDE SEQUENCE [LARGE SCALE GENOMIC DNA]</scope>
    <source>
        <strain evidence="3 7">83VPs-KB5</strain>
    </source>
</reference>
<sequence>MKIDYKVMVSYILAMLGLIVISELLELFTSINFFTSWSLRIGGLIGASVGGFLHGKGKYYANK</sequence>
<evidence type="ECO:0000313" key="3">
    <source>
        <dbReference type="EMBL" id="QDO90598.1"/>
    </source>
</evidence>
<dbReference type="GeneID" id="51821183"/>
<name>A0A1S8KPS1_9LACT</name>
<dbReference type="Proteomes" id="UP000315953">
    <property type="component" value="Chromosome"/>
</dbReference>
<dbReference type="EMBL" id="CP041626">
    <property type="protein sequence ID" value="QDO90598.1"/>
    <property type="molecule type" value="Genomic_DNA"/>
</dbReference>
<feature type="transmembrane region" description="Helical" evidence="1">
    <location>
        <begin position="7"/>
        <end position="25"/>
    </location>
</feature>
<evidence type="ECO:0000313" key="5">
    <source>
        <dbReference type="Proteomes" id="UP000190409"/>
    </source>
</evidence>
<organism evidence="2 5">
    <name type="scientific">Dolosigranulum pigrum</name>
    <dbReference type="NCBI Taxonomy" id="29394"/>
    <lineage>
        <taxon>Bacteria</taxon>
        <taxon>Bacillati</taxon>
        <taxon>Bacillota</taxon>
        <taxon>Bacilli</taxon>
        <taxon>Lactobacillales</taxon>
        <taxon>Carnobacteriaceae</taxon>
        <taxon>Dolosigranulum</taxon>
    </lineage>
</organism>
<dbReference type="Proteomes" id="UP000249099">
    <property type="component" value="Unassembled WGS sequence"/>
</dbReference>
<evidence type="ECO:0000256" key="1">
    <source>
        <dbReference type="SAM" id="Phobius"/>
    </source>
</evidence>
<feature type="transmembrane region" description="Helical" evidence="1">
    <location>
        <begin position="37"/>
        <end position="55"/>
    </location>
</feature>